<sequence length="561" mass="60012">MSIPAAALERHIGILGKTGSGKSNAAKTIAERIMFEGGRVCVIDPTGTWWGIRLRPDGAKKSRFEPVIFGGNHADIPIAGEHGAAVGEAIATASSSAIIDTRLMTVGARTRFFTAFAEALLRTNSGTLHLIIDEAHLFAPQGRVNDPQSGAMVGAANNLVSLGRGIGLRIILISQRPAKLHKDSLTQVETLVAMRLIAPQDRKAIEDWIGEWADPGKGKEVTASLPSLATGSAWVWSPEIDLLEKVKFPLAATFDSGKPSAQQQALDPIDVKSMGDRLDTIRQEVLANDPARLRREIAALQAKLAVAPKAGVDPKAIEQADARGYERGKMDGTKEGMILASQRAAEYVSAALKHIQETPARSFLSLQEATPQAMPVIVQPATRPRPVNQIPEKPVSGQLASGSIELGAERKPLALLAAAYPAGYTEAQWASLAGFKRTGGTWSTYKSRLRTKGAVEQRGDLWFATEDGVDALGGDIPAMPRTPEERLAMWKSKVAGIGPMLDALRNRYPDQTGRADLAFQLGLAPGGGTFGTYLSRARSNGLIDEPERGFYRISSAIMGDI</sequence>
<evidence type="ECO:0000313" key="2">
    <source>
        <dbReference type="EMBL" id="MBA1141713.1"/>
    </source>
</evidence>
<accession>A0A838B6D7</accession>
<dbReference type="Gene3D" id="3.40.50.300">
    <property type="entry name" value="P-loop containing nucleotide triphosphate hydrolases"/>
    <property type="match status" value="1"/>
</dbReference>
<dbReference type="GO" id="GO:0005524">
    <property type="term" value="F:ATP binding"/>
    <property type="evidence" value="ECO:0007669"/>
    <property type="project" value="UniProtKB-KW"/>
</dbReference>
<dbReference type="Pfam" id="PF01935">
    <property type="entry name" value="DUF87"/>
    <property type="match status" value="1"/>
</dbReference>
<protein>
    <submittedName>
        <fullName evidence="2">ATP-binding protein</fullName>
    </submittedName>
</protein>
<keyword evidence="2" id="KW-0067">ATP-binding</keyword>
<dbReference type="PANTHER" id="PTHR42957:SF1">
    <property type="entry name" value="HELICASE MJ1565-RELATED"/>
    <property type="match status" value="1"/>
</dbReference>
<dbReference type="RefSeq" id="WP_181058593.1">
    <property type="nucleotide sequence ID" value="NZ_JACDTY010000007.1"/>
</dbReference>
<dbReference type="SMART" id="SM00382">
    <property type="entry name" value="AAA"/>
    <property type="match status" value="1"/>
</dbReference>
<feature type="domain" description="AAA+ ATPase" evidence="1">
    <location>
        <begin position="8"/>
        <end position="202"/>
    </location>
</feature>
<gene>
    <name evidence="2" type="ORF">H0241_15805</name>
</gene>
<dbReference type="AlphaFoldDB" id="A0A838B6D7"/>
<evidence type="ECO:0000313" key="3">
    <source>
        <dbReference type="Proteomes" id="UP000558284"/>
    </source>
</evidence>
<dbReference type="EMBL" id="JACDTY010000007">
    <property type="protein sequence ID" value="MBA1141713.1"/>
    <property type="molecule type" value="Genomic_DNA"/>
</dbReference>
<dbReference type="InterPro" id="IPR003593">
    <property type="entry name" value="AAA+_ATPase"/>
</dbReference>
<organism evidence="2 3">
    <name type="scientific">Mesorhizobium neociceri</name>
    <dbReference type="NCBI Taxonomy" id="1307853"/>
    <lineage>
        <taxon>Bacteria</taxon>
        <taxon>Pseudomonadati</taxon>
        <taxon>Pseudomonadota</taxon>
        <taxon>Alphaproteobacteria</taxon>
        <taxon>Hyphomicrobiales</taxon>
        <taxon>Phyllobacteriaceae</taxon>
        <taxon>Mesorhizobium</taxon>
    </lineage>
</organism>
<name>A0A838B6D7_9HYPH</name>
<dbReference type="InterPro" id="IPR002789">
    <property type="entry name" value="HerA_central"/>
</dbReference>
<dbReference type="PANTHER" id="PTHR42957">
    <property type="entry name" value="HELICASE MJ1565-RELATED"/>
    <property type="match status" value="1"/>
</dbReference>
<keyword evidence="3" id="KW-1185">Reference proteome</keyword>
<dbReference type="InterPro" id="IPR027417">
    <property type="entry name" value="P-loop_NTPase"/>
</dbReference>
<dbReference type="SUPFAM" id="SSF52540">
    <property type="entry name" value="P-loop containing nucleoside triphosphate hydrolases"/>
    <property type="match status" value="1"/>
</dbReference>
<comment type="caution">
    <text evidence="2">The sequence shown here is derived from an EMBL/GenBank/DDBJ whole genome shotgun (WGS) entry which is preliminary data.</text>
</comment>
<proteinExistence type="predicted"/>
<keyword evidence="2" id="KW-0547">Nucleotide-binding</keyword>
<dbReference type="Proteomes" id="UP000558284">
    <property type="component" value="Unassembled WGS sequence"/>
</dbReference>
<dbReference type="CDD" id="cd01127">
    <property type="entry name" value="TrwB_TraG_TraD_VirD4"/>
    <property type="match status" value="1"/>
</dbReference>
<reference evidence="2 3" key="1">
    <citation type="submission" date="2020-07" db="EMBL/GenBank/DDBJ databases">
        <title>Definition of the novel symbiovar canariense within Mesorhizobium novociceri, a new species of genus Mesorhizobium nodulating Cicer canariense in the Caldera de Taburiente National Park (La Palma, Canary Islands).</title>
        <authorList>
            <person name="Leon-Barrios M."/>
            <person name="Perez-Yepez J."/>
            <person name="Flores-Felix J.D."/>
            <person name="Ramirez-Baena M.H."/>
            <person name="Pulido-Suarez L."/>
            <person name="Igual J.M."/>
            <person name="Velazquez E."/>
            <person name="Peix A."/>
        </authorList>
    </citation>
    <scope>NUCLEOTIDE SEQUENCE [LARGE SCALE GENOMIC DNA]</scope>
    <source>
        <strain evidence="2 3">CCANP35</strain>
    </source>
</reference>
<dbReference type="InterPro" id="IPR008571">
    <property type="entry name" value="HerA-like"/>
</dbReference>
<evidence type="ECO:0000259" key="1">
    <source>
        <dbReference type="SMART" id="SM00382"/>
    </source>
</evidence>